<accession>A0ABQ8HFZ4</accession>
<dbReference type="InterPro" id="IPR013094">
    <property type="entry name" value="AB_hydrolase_3"/>
</dbReference>
<organism evidence="3 4">
    <name type="scientific">Xanthoceras sorbifolium</name>
    <dbReference type="NCBI Taxonomy" id="99658"/>
    <lineage>
        <taxon>Eukaryota</taxon>
        <taxon>Viridiplantae</taxon>
        <taxon>Streptophyta</taxon>
        <taxon>Embryophyta</taxon>
        <taxon>Tracheophyta</taxon>
        <taxon>Spermatophyta</taxon>
        <taxon>Magnoliopsida</taxon>
        <taxon>eudicotyledons</taxon>
        <taxon>Gunneridae</taxon>
        <taxon>Pentapetalae</taxon>
        <taxon>rosids</taxon>
        <taxon>malvids</taxon>
        <taxon>Sapindales</taxon>
        <taxon>Sapindaceae</taxon>
        <taxon>Xanthoceroideae</taxon>
        <taxon>Xanthoceras</taxon>
    </lineage>
</organism>
<evidence type="ECO:0000313" key="4">
    <source>
        <dbReference type="Proteomes" id="UP000827721"/>
    </source>
</evidence>
<evidence type="ECO:0000256" key="1">
    <source>
        <dbReference type="ARBA" id="ARBA00010515"/>
    </source>
</evidence>
<comment type="caution">
    <text evidence="3">The sequence shown here is derived from an EMBL/GenBank/DDBJ whole genome shotgun (WGS) entry which is preliminary data.</text>
</comment>
<dbReference type="Pfam" id="PF07859">
    <property type="entry name" value="Abhydrolase_3"/>
    <property type="match status" value="1"/>
</dbReference>
<evidence type="ECO:0000259" key="2">
    <source>
        <dbReference type="Pfam" id="PF07859"/>
    </source>
</evidence>
<dbReference type="PANTHER" id="PTHR23024:SF546">
    <property type="entry name" value="CARBOXYLESTERASE 120-RELATED"/>
    <property type="match status" value="1"/>
</dbReference>
<dbReference type="SUPFAM" id="SSF53474">
    <property type="entry name" value="alpha/beta-Hydrolases"/>
    <property type="match status" value="1"/>
</dbReference>
<dbReference type="Proteomes" id="UP000827721">
    <property type="component" value="Unassembled WGS sequence"/>
</dbReference>
<dbReference type="Gene3D" id="3.40.50.1820">
    <property type="entry name" value="alpha/beta hydrolase"/>
    <property type="match status" value="1"/>
</dbReference>
<proteinExistence type="inferred from homology"/>
<feature type="domain" description="Alpha/beta hydrolase fold-3" evidence="2">
    <location>
        <begin position="83"/>
        <end position="285"/>
    </location>
</feature>
<evidence type="ECO:0000313" key="3">
    <source>
        <dbReference type="EMBL" id="KAH7557532.1"/>
    </source>
</evidence>
<dbReference type="InterPro" id="IPR050466">
    <property type="entry name" value="Carboxylest/Gibb_receptor"/>
</dbReference>
<reference evidence="3 4" key="1">
    <citation type="submission" date="2021-02" db="EMBL/GenBank/DDBJ databases">
        <title>Plant Genome Project.</title>
        <authorList>
            <person name="Zhang R.-G."/>
        </authorList>
    </citation>
    <scope>NUCLEOTIDE SEQUENCE [LARGE SCALE GENOMIC DNA]</scope>
    <source>
        <tissue evidence="3">Leaves</tissue>
    </source>
</reference>
<name>A0ABQ8HFZ4_9ROSI</name>
<sequence>MSDEIAQTQPTVDPYKYLQIVTNPDGSITRNENMFPKTPAANPDPPHQNIPVLSKDVFINQSNNVWVRLYITSQPLDNKLPLIVYYHGGGFILCGADTNIFHDFCSNMAVQLQAVVVSVEYPLAPEHRLPAAYDDAMEVFHWIKTNQEVWLQRHVDFSDCFLMGTSAGGNIAYHVGLRAAAEVDHLMPLKIEGLILHHSFFGGVKRTGSELRLANDPILPICVTDVMWELSLPLGADRDHEYCNPTVDNGSKLLEQIRSLGWKVMVIGCDGNPLIDRQIHLAKIME</sequence>
<dbReference type="EMBL" id="JAFEMO010000011">
    <property type="protein sequence ID" value="KAH7557532.1"/>
    <property type="molecule type" value="Genomic_DNA"/>
</dbReference>
<dbReference type="InterPro" id="IPR029058">
    <property type="entry name" value="AB_hydrolase_fold"/>
</dbReference>
<keyword evidence="4" id="KW-1185">Reference proteome</keyword>
<comment type="similarity">
    <text evidence="1">Belongs to the 'GDXG' lipolytic enzyme family.</text>
</comment>
<gene>
    <name evidence="3" type="ORF">JRO89_XS11G0173900</name>
</gene>
<protein>
    <recommendedName>
        <fullName evidence="2">Alpha/beta hydrolase fold-3 domain-containing protein</fullName>
    </recommendedName>
</protein>
<dbReference type="PANTHER" id="PTHR23024">
    <property type="entry name" value="ARYLACETAMIDE DEACETYLASE"/>
    <property type="match status" value="1"/>
</dbReference>